<dbReference type="InterPro" id="IPR052156">
    <property type="entry name" value="BCAA_Transport_ATP-bd_LivF"/>
</dbReference>
<feature type="domain" description="ABC transporter" evidence="6">
    <location>
        <begin position="5"/>
        <end position="250"/>
    </location>
</feature>
<evidence type="ECO:0000256" key="4">
    <source>
        <dbReference type="ARBA" id="ARBA00022840"/>
    </source>
</evidence>
<gene>
    <name evidence="7" type="primary">rbsA_4</name>
    <name evidence="7" type="ORF">SDC9_05444</name>
</gene>
<name>A0A644SYW6_9ZZZZ</name>
<proteinExistence type="inferred from homology"/>
<evidence type="ECO:0000256" key="3">
    <source>
        <dbReference type="ARBA" id="ARBA00022741"/>
    </source>
</evidence>
<feature type="domain" description="ABC transporter" evidence="6">
    <location>
        <begin position="288"/>
        <end position="511"/>
    </location>
</feature>
<dbReference type="InterPro" id="IPR027417">
    <property type="entry name" value="P-loop_NTPase"/>
</dbReference>
<evidence type="ECO:0000256" key="2">
    <source>
        <dbReference type="ARBA" id="ARBA00022448"/>
    </source>
</evidence>
<comment type="similarity">
    <text evidence="1">Belongs to the ABC transporter superfamily.</text>
</comment>
<keyword evidence="5" id="KW-0029">Amino-acid transport</keyword>
<dbReference type="GO" id="GO:0015807">
    <property type="term" value="P:L-amino acid transport"/>
    <property type="evidence" value="ECO:0007669"/>
    <property type="project" value="TreeGrafter"/>
</dbReference>
<dbReference type="GO" id="GO:0015658">
    <property type="term" value="F:branched-chain amino acid transmembrane transporter activity"/>
    <property type="evidence" value="ECO:0007669"/>
    <property type="project" value="TreeGrafter"/>
</dbReference>
<dbReference type="AlphaFoldDB" id="A0A644SYW6"/>
<evidence type="ECO:0000259" key="6">
    <source>
        <dbReference type="PROSITE" id="PS50893"/>
    </source>
</evidence>
<dbReference type="InterPro" id="IPR017871">
    <property type="entry name" value="ABC_transporter-like_CS"/>
</dbReference>
<evidence type="ECO:0000256" key="1">
    <source>
        <dbReference type="ARBA" id="ARBA00005417"/>
    </source>
</evidence>
<comment type="caution">
    <text evidence="7">The sequence shown here is derived from an EMBL/GenBank/DDBJ whole genome shotgun (WGS) entry which is preliminary data.</text>
</comment>
<protein>
    <submittedName>
        <fullName evidence="7">Ribose import ATP-binding protein RbsA</fullName>
        <ecNumber evidence="7">3.6.3.17</ecNumber>
    </submittedName>
</protein>
<keyword evidence="3" id="KW-0547">Nucleotide-binding</keyword>
<dbReference type="CDD" id="cd03224">
    <property type="entry name" value="ABC_TM1139_LivF_branched"/>
    <property type="match status" value="1"/>
</dbReference>
<dbReference type="PANTHER" id="PTHR43820">
    <property type="entry name" value="HIGH-AFFINITY BRANCHED-CHAIN AMINO ACID TRANSPORT ATP-BINDING PROTEIN LIVF"/>
    <property type="match status" value="1"/>
</dbReference>
<evidence type="ECO:0000256" key="5">
    <source>
        <dbReference type="ARBA" id="ARBA00022970"/>
    </source>
</evidence>
<dbReference type="PROSITE" id="PS00211">
    <property type="entry name" value="ABC_TRANSPORTER_1"/>
    <property type="match status" value="1"/>
</dbReference>
<dbReference type="Pfam" id="PF00005">
    <property type="entry name" value="ABC_tran"/>
    <property type="match status" value="2"/>
</dbReference>
<keyword evidence="7" id="KW-0378">Hydrolase</keyword>
<sequence length="511" mass="56748">MGTIISTKGVVKQFAAFKAVAGVDLDVEENETVAIIGPNGAGKTTFLNILTGLYIPEEGRVFFRGKDVTNQKPEARVASGVLRTFQIVQVFDNLTVFENMALSYYRKKEKSAMPANMFFVNFYKSKEIAKVVDETLALFDIVSIRETQVGNLSLGLKKKLEIAMSWIADPDVLILDEPFAGIGDQEIDEILGIMQRIQHKKTIILVEHKVSKLGGIVDKLAVMHDGKLIAVGPFEATMNDPAVRESYWKISCEENEEAQANIQNILKGNVSVDGNASEKADAPKKELLKVEHLDVGYGQLKVVFDVSLNVNQGEIVMLAGRNGAGKTTLFRTISGFLPKMTGKVSFNGEDISALEAFKVAQKGIKYIHQDKTVFRSLTVRQNFELSSYATKDYDLEEVLPFFPKLRILMDRKAEALSGGERQMLLMAMALLGNPPLVLMDEPTEGLAPHVIEDLASIFQQLKKKTTLFIVEQNLPLVARVADRVYSMKEGKIVAETTDRNEICNLAFERYL</sequence>
<dbReference type="EMBL" id="VSSQ01000010">
    <property type="protein sequence ID" value="MPL59888.1"/>
    <property type="molecule type" value="Genomic_DNA"/>
</dbReference>
<dbReference type="Gene3D" id="3.40.50.300">
    <property type="entry name" value="P-loop containing nucleotide triphosphate hydrolases"/>
    <property type="match status" value="2"/>
</dbReference>
<dbReference type="PROSITE" id="PS50893">
    <property type="entry name" value="ABC_TRANSPORTER_2"/>
    <property type="match status" value="2"/>
</dbReference>
<keyword evidence="2" id="KW-0813">Transport</keyword>
<reference evidence="7" key="1">
    <citation type="submission" date="2019-08" db="EMBL/GenBank/DDBJ databases">
        <authorList>
            <person name="Kucharzyk K."/>
            <person name="Murdoch R.W."/>
            <person name="Higgins S."/>
            <person name="Loffler F."/>
        </authorList>
    </citation>
    <scope>NUCLEOTIDE SEQUENCE</scope>
</reference>
<organism evidence="7">
    <name type="scientific">bioreactor metagenome</name>
    <dbReference type="NCBI Taxonomy" id="1076179"/>
    <lineage>
        <taxon>unclassified sequences</taxon>
        <taxon>metagenomes</taxon>
        <taxon>ecological metagenomes</taxon>
    </lineage>
</organism>
<accession>A0A644SYW6</accession>
<dbReference type="InterPro" id="IPR003593">
    <property type="entry name" value="AAA+_ATPase"/>
</dbReference>
<dbReference type="EC" id="3.6.3.17" evidence="7"/>
<evidence type="ECO:0000313" key="7">
    <source>
        <dbReference type="EMBL" id="MPL59888.1"/>
    </source>
</evidence>
<dbReference type="SMART" id="SM00382">
    <property type="entry name" value="AAA"/>
    <property type="match status" value="2"/>
</dbReference>
<dbReference type="InterPro" id="IPR003439">
    <property type="entry name" value="ABC_transporter-like_ATP-bd"/>
</dbReference>
<dbReference type="GO" id="GO:0016887">
    <property type="term" value="F:ATP hydrolysis activity"/>
    <property type="evidence" value="ECO:0007669"/>
    <property type="project" value="InterPro"/>
</dbReference>
<dbReference type="PANTHER" id="PTHR43820:SF4">
    <property type="entry name" value="HIGH-AFFINITY BRANCHED-CHAIN AMINO ACID TRANSPORT ATP-BINDING PROTEIN LIVF"/>
    <property type="match status" value="1"/>
</dbReference>
<dbReference type="GO" id="GO:0005524">
    <property type="term" value="F:ATP binding"/>
    <property type="evidence" value="ECO:0007669"/>
    <property type="project" value="UniProtKB-KW"/>
</dbReference>
<dbReference type="SUPFAM" id="SSF52540">
    <property type="entry name" value="P-loop containing nucleoside triphosphate hydrolases"/>
    <property type="match status" value="2"/>
</dbReference>
<keyword evidence="4 7" id="KW-0067">ATP-binding</keyword>